<protein>
    <submittedName>
        <fullName evidence="1">Uncharacterized protein</fullName>
    </submittedName>
</protein>
<proteinExistence type="predicted"/>
<comment type="caution">
    <text evidence="1">The sequence shown here is derived from an EMBL/GenBank/DDBJ whole genome shotgun (WGS) entry which is preliminary data.</text>
</comment>
<sequence length="68" mass="8122">MLKFLKNFFNTKISYQKYRTVFCSWCSRLVVRQNANKHLNFLKSVKNDESTNLKTNQILTAKKTKLFT</sequence>
<dbReference type="EMBL" id="BLAL01000060">
    <property type="protein sequence ID" value="GES82350.1"/>
    <property type="molecule type" value="Genomic_DNA"/>
</dbReference>
<reference evidence="1" key="1">
    <citation type="submission" date="2019-10" db="EMBL/GenBank/DDBJ databases">
        <title>Conservation and host-specific expression of non-tandemly repeated heterogenous ribosome RNA gene in arbuscular mycorrhizal fungi.</title>
        <authorList>
            <person name="Maeda T."/>
            <person name="Kobayashi Y."/>
            <person name="Nakagawa T."/>
            <person name="Ezawa T."/>
            <person name="Yamaguchi K."/>
            <person name="Bino T."/>
            <person name="Nishimoto Y."/>
            <person name="Shigenobu S."/>
            <person name="Kawaguchi M."/>
        </authorList>
    </citation>
    <scope>NUCLEOTIDE SEQUENCE</scope>
    <source>
        <strain evidence="1">HR1</strain>
    </source>
</reference>
<name>A0A8H3LAZ8_9GLOM</name>
<evidence type="ECO:0000313" key="1">
    <source>
        <dbReference type="EMBL" id="GES82350.1"/>
    </source>
</evidence>
<gene>
    <name evidence="1" type="ORF">RCL2_000956200</name>
</gene>
<evidence type="ECO:0000313" key="2">
    <source>
        <dbReference type="Proteomes" id="UP000615446"/>
    </source>
</evidence>
<dbReference type="AlphaFoldDB" id="A0A8H3LAZ8"/>
<dbReference type="Proteomes" id="UP000615446">
    <property type="component" value="Unassembled WGS sequence"/>
</dbReference>
<accession>A0A8H3LAZ8</accession>
<organism evidence="1 2">
    <name type="scientific">Rhizophagus clarus</name>
    <dbReference type="NCBI Taxonomy" id="94130"/>
    <lineage>
        <taxon>Eukaryota</taxon>
        <taxon>Fungi</taxon>
        <taxon>Fungi incertae sedis</taxon>
        <taxon>Mucoromycota</taxon>
        <taxon>Glomeromycotina</taxon>
        <taxon>Glomeromycetes</taxon>
        <taxon>Glomerales</taxon>
        <taxon>Glomeraceae</taxon>
        <taxon>Rhizophagus</taxon>
    </lineage>
</organism>